<organism evidence="6">
    <name type="scientific">Leptolyngbya sp. NK1-12</name>
    <dbReference type="NCBI Taxonomy" id="2547451"/>
    <lineage>
        <taxon>Bacteria</taxon>
        <taxon>Bacillati</taxon>
        <taxon>Cyanobacteriota</taxon>
        <taxon>Cyanophyceae</taxon>
        <taxon>Leptolyngbyales</taxon>
        <taxon>Leptolyngbyaceae</taxon>
        <taxon>Leptolyngbya group</taxon>
        <taxon>Leptolyngbya</taxon>
    </lineage>
</organism>
<evidence type="ECO:0000313" key="6">
    <source>
        <dbReference type="EMBL" id="WNZ27358.1"/>
    </source>
</evidence>
<proteinExistence type="inferred from homology"/>
<dbReference type="PANTHER" id="PTHR43179">
    <property type="entry name" value="RHAMNOSYLTRANSFERASE WBBL"/>
    <property type="match status" value="1"/>
</dbReference>
<dbReference type="Pfam" id="PF00535">
    <property type="entry name" value="Glycos_transf_2"/>
    <property type="match status" value="1"/>
</dbReference>
<comment type="pathway">
    <text evidence="1">Cell wall biogenesis; cell wall polysaccharide biosynthesis.</text>
</comment>
<evidence type="ECO:0000256" key="3">
    <source>
        <dbReference type="ARBA" id="ARBA00022676"/>
    </source>
</evidence>
<dbReference type="InterPro" id="IPR001173">
    <property type="entry name" value="Glyco_trans_2-like"/>
</dbReference>
<keyword evidence="3" id="KW-0328">Glycosyltransferase</keyword>
<evidence type="ECO:0000256" key="2">
    <source>
        <dbReference type="ARBA" id="ARBA00006739"/>
    </source>
</evidence>
<feature type="domain" description="Glycosyltransferase 2-like" evidence="5">
    <location>
        <begin position="7"/>
        <end position="143"/>
    </location>
</feature>
<dbReference type="Gene3D" id="3.90.550.10">
    <property type="entry name" value="Spore Coat Polysaccharide Biosynthesis Protein SpsA, Chain A"/>
    <property type="match status" value="1"/>
</dbReference>
<dbReference type="GO" id="GO:0016757">
    <property type="term" value="F:glycosyltransferase activity"/>
    <property type="evidence" value="ECO:0007669"/>
    <property type="project" value="UniProtKB-KW"/>
</dbReference>
<dbReference type="EMBL" id="CP053587">
    <property type="protein sequence ID" value="WNZ27358.1"/>
    <property type="molecule type" value="Genomic_DNA"/>
</dbReference>
<dbReference type="RefSeq" id="WP_316437024.1">
    <property type="nucleotide sequence ID" value="NZ_CP053587.1"/>
</dbReference>
<evidence type="ECO:0000259" key="5">
    <source>
        <dbReference type="Pfam" id="PF00535"/>
    </source>
</evidence>
<dbReference type="CDD" id="cd00761">
    <property type="entry name" value="Glyco_tranf_GTA_type"/>
    <property type="match status" value="1"/>
</dbReference>
<evidence type="ECO:0000256" key="1">
    <source>
        <dbReference type="ARBA" id="ARBA00004776"/>
    </source>
</evidence>
<dbReference type="SUPFAM" id="SSF53448">
    <property type="entry name" value="Nucleotide-diphospho-sugar transferases"/>
    <property type="match status" value="1"/>
</dbReference>
<name>A0AA96WKY4_9CYAN</name>
<evidence type="ECO:0000256" key="4">
    <source>
        <dbReference type="ARBA" id="ARBA00022679"/>
    </source>
</evidence>
<comment type="similarity">
    <text evidence="2">Belongs to the glycosyltransferase 2 family.</text>
</comment>
<reference evidence="6" key="1">
    <citation type="submission" date="2020-05" db="EMBL/GenBank/DDBJ databases">
        <authorList>
            <person name="Zhu T."/>
            <person name="Keshari N."/>
            <person name="Lu X."/>
        </authorList>
    </citation>
    <scope>NUCLEOTIDE SEQUENCE</scope>
    <source>
        <strain evidence="6">NK1-12</strain>
    </source>
</reference>
<keyword evidence="4" id="KW-0808">Transferase</keyword>
<protein>
    <submittedName>
        <fullName evidence="6">Glycosyltransferase family 2 protein</fullName>
    </submittedName>
</protein>
<accession>A0AA96WKY4</accession>
<dbReference type="PANTHER" id="PTHR43179:SF12">
    <property type="entry name" value="GALACTOFURANOSYLTRANSFERASE GLFT2"/>
    <property type="match status" value="1"/>
</dbReference>
<dbReference type="InterPro" id="IPR029044">
    <property type="entry name" value="Nucleotide-diphossugar_trans"/>
</dbReference>
<gene>
    <name evidence="6" type="ORF">HJG54_31220</name>
</gene>
<dbReference type="AlphaFoldDB" id="A0AA96WKY4"/>
<sequence>MPATIDILIPTYCRPAALAVTLTSLCSQTYRNFRVIISDQSDQPDPALASLEAGEVAAAMRVLRAHGNSVVTHKHLPRRGIGEQRQFLLEQATAPYVLCLDDDVILEPWVIEKLLQAIETERCGFVGSALIGLSFWQDMRPQQQQIEFWQGPVHPETVQPGTPQWQRYQLHNAANLYHVQQQLGLTPTTARKYRVAWVAGCVLYDTAKLRSIGGFEFWRELPTNHCGEDVLAQLRVMAKYGGCGLIPSGVYHQELPTTIPDRSVDAPQLLGIGIT</sequence>